<comment type="caution">
    <text evidence="1">The sequence shown here is derived from an EMBL/GenBank/DDBJ whole genome shotgun (WGS) entry which is preliminary data.</text>
</comment>
<gene>
    <name evidence="1" type="ORF">LCGC14_2928350</name>
</gene>
<sequence length="92" mass="10713">MINTSKPKHFTIKIGSCGWDVHNGTYDKLKEKNPYRLGFTVVNIMSKEFMKNGEAGQLEFRYHLALLLLDSLEFPEGKLQKDLENREKLKKL</sequence>
<dbReference type="AlphaFoldDB" id="A0A0F8XF52"/>
<proteinExistence type="predicted"/>
<reference evidence="1" key="1">
    <citation type="journal article" date="2015" name="Nature">
        <title>Complex archaea that bridge the gap between prokaryotes and eukaryotes.</title>
        <authorList>
            <person name="Spang A."/>
            <person name="Saw J.H."/>
            <person name="Jorgensen S.L."/>
            <person name="Zaremba-Niedzwiedzka K."/>
            <person name="Martijn J."/>
            <person name="Lind A.E."/>
            <person name="van Eijk R."/>
            <person name="Schleper C."/>
            <person name="Guy L."/>
            <person name="Ettema T.J."/>
        </authorList>
    </citation>
    <scope>NUCLEOTIDE SEQUENCE</scope>
</reference>
<evidence type="ECO:0000313" key="1">
    <source>
        <dbReference type="EMBL" id="KKK40834.1"/>
    </source>
</evidence>
<protein>
    <submittedName>
        <fullName evidence="1">Uncharacterized protein</fullName>
    </submittedName>
</protein>
<dbReference type="EMBL" id="LAZR01070446">
    <property type="protein sequence ID" value="KKK40834.1"/>
    <property type="molecule type" value="Genomic_DNA"/>
</dbReference>
<feature type="non-terminal residue" evidence="1">
    <location>
        <position position="92"/>
    </location>
</feature>
<name>A0A0F8XF52_9ZZZZ</name>
<accession>A0A0F8XF52</accession>
<organism evidence="1">
    <name type="scientific">marine sediment metagenome</name>
    <dbReference type="NCBI Taxonomy" id="412755"/>
    <lineage>
        <taxon>unclassified sequences</taxon>
        <taxon>metagenomes</taxon>
        <taxon>ecological metagenomes</taxon>
    </lineage>
</organism>